<dbReference type="Proteomes" id="UP000051335">
    <property type="component" value="Unassembled WGS sequence"/>
</dbReference>
<dbReference type="Pfam" id="PF21813">
    <property type="entry name" value="DUF6882"/>
    <property type="match status" value="1"/>
</dbReference>
<organism evidence="1 2">
    <name type="scientific">Pseudomonas syringae pv. coryli</name>
    <dbReference type="NCBI Taxonomy" id="317659"/>
    <lineage>
        <taxon>Bacteria</taxon>
        <taxon>Pseudomonadati</taxon>
        <taxon>Pseudomonadota</taxon>
        <taxon>Gammaproteobacteria</taxon>
        <taxon>Pseudomonadales</taxon>
        <taxon>Pseudomonadaceae</taxon>
        <taxon>Pseudomonas</taxon>
    </lineage>
</organism>
<dbReference type="PATRIC" id="fig|317659.3.peg.4005"/>
<name>A0A0P9NVE3_9PSED</name>
<proteinExistence type="predicted"/>
<dbReference type="RefSeq" id="WP_266304265.1">
    <property type="nucleotide sequence ID" value="NZ_LJQC01000315.1"/>
</dbReference>
<gene>
    <name evidence="1" type="ORF">ALO75_02567</name>
</gene>
<dbReference type="EMBL" id="LJQC01000315">
    <property type="protein sequence ID" value="KPX03488.1"/>
    <property type="molecule type" value="Genomic_DNA"/>
</dbReference>
<reference evidence="1 2" key="1">
    <citation type="submission" date="2015-09" db="EMBL/GenBank/DDBJ databases">
        <title>Genome announcement of multiple Pseudomonas syringae strains.</title>
        <authorList>
            <person name="Thakur S."/>
            <person name="Wang P.W."/>
            <person name="Gong Y."/>
            <person name="Weir B.S."/>
            <person name="Guttman D.S."/>
        </authorList>
    </citation>
    <scope>NUCLEOTIDE SEQUENCE [LARGE SCALE GENOMIC DNA]</scope>
    <source>
        <strain evidence="1 2">ICMP17001</strain>
    </source>
</reference>
<keyword evidence="2" id="KW-1185">Reference proteome</keyword>
<dbReference type="AlphaFoldDB" id="A0A0P9NVE3"/>
<evidence type="ECO:0000313" key="1">
    <source>
        <dbReference type="EMBL" id="KPX03488.1"/>
    </source>
</evidence>
<protein>
    <submittedName>
        <fullName evidence="1">Uncharacterized protein</fullName>
    </submittedName>
</protein>
<evidence type="ECO:0000313" key="2">
    <source>
        <dbReference type="Proteomes" id="UP000051335"/>
    </source>
</evidence>
<sequence length="42" mass="4810">MARWWLDQETSTVQFFNGANRAGVEAQITNIGSFASKQYSWL</sequence>
<accession>A0A0P9NVE3</accession>
<comment type="caution">
    <text evidence="1">The sequence shown here is derived from an EMBL/GenBank/DDBJ whole genome shotgun (WGS) entry which is preliminary data.</text>
</comment>
<dbReference type="InterPro" id="IPR049249">
    <property type="entry name" value="DUF6882"/>
</dbReference>